<proteinExistence type="predicted"/>
<keyword evidence="2" id="KW-1185">Reference proteome</keyword>
<dbReference type="OrthoDB" id="3173255at2"/>
<comment type="caution">
    <text evidence="1">The sequence shown here is derived from an EMBL/GenBank/DDBJ whole genome shotgun (WGS) entry which is preliminary data.</text>
</comment>
<dbReference type="RefSeq" id="WP_123197121.1">
    <property type="nucleotide sequence ID" value="NZ_QICB01000001.1"/>
</dbReference>
<dbReference type="InterPro" id="IPR016024">
    <property type="entry name" value="ARM-type_fold"/>
</dbReference>
<reference evidence="2" key="1">
    <citation type="submission" date="2018-05" db="EMBL/GenBank/DDBJ databases">
        <title>Genome Sequencing of selected type strains of the family Eggerthellaceae.</title>
        <authorList>
            <person name="Danylec N."/>
            <person name="Stoll D.A."/>
            <person name="Doetsch A."/>
            <person name="Huch M."/>
        </authorList>
    </citation>
    <scope>NUCLEOTIDE SEQUENCE [LARGE SCALE GENOMIC DNA]</scope>
    <source>
        <strain evidence="2">DSM 17537</strain>
    </source>
</reference>
<sequence length="203" mass="22337">MSETIKAQREQLAHMALGDKNILEGLIERMESSSRRTRQNAASTLSFVAAAQPEAMLPYIDVVIDALEKPEAQTRWECLDILTALVAIDVERCEEALPGAEGALFDEDSGPLHLAAIRFLCRIGSTSQERSVKVWPLIDEAIQCYHGDAEFHEMLAAIALFSESGLDSEVASALKARMEFDAHNARGSLKKRAQQILGKLEAE</sequence>
<accession>A0A3N0AGM7</accession>
<evidence type="ECO:0000313" key="2">
    <source>
        <dbReference type="Proteomes" id="UP000267368"/>
    </source>
</evidence>
<name>A0A3N0AGM7_9ACTN</name>
<dbReference type="Proteomes" id="UP000267368">
    <property type="component" value="Unassembled WGS sequence"/>
</dbReference>
<evidence type="ECO:0008006" key="3">
    <source>
        <dbReference type="Google" id="ProtNLM"/>
    </source>
</evidence>
<evidence type="ECO:0000313" key="1">
    <source>
        <dbReference type="EMBL" id="RNL21279.1"/>
    </source>
</evidence>
<protein>
    <recommendedName>
        <fullName evidence="3">HEAT repeat domain-containing protein</fullName>
    </recommendedName>
</protein>
<gene>
    <name evidence="1" type="ORF">DMP07_00010</name>
</gene>
<organism evidence="1 2">
    <name type="scientific">Slackia faecicanis</name>
    <dbReference type="NCBI Taxonomy" id="255723"/>
    <lineage>
        <taxon>Bacteria</taxon>
        <taxon>Bacillati</taxon>
        <taxon>Actinomycetota</taxon>
        <taxon>Coriobacteriia</taxon>
        <taxon>Eggerthellales</taxon>
        <taxon>Eggerthellaceae</taxon>
        <taxon>Slackia</taxon>
    </lineage>
</organism>
<dbReference type="Gene3D" id="1.25.10.10">
    <property type="entry name" value="Leucine-rich Repeat Variant"/>
    <property type="match status" value="1"/>
</dbReference>
<dbReference type="AlphaFoldDB" id="A0A3N0AGM7"/>
<dbReference type="EMBL" id="QICB01000001">
    <property type="protein sequence ID" value="RNL21279.1"/>
    <property type="molecule type" value="Genomic_DNA"/>
</dbReference>
<dbReference type="InterPro" id="IPR011989">
    <property type="entry name" value="ARM-like"/>
</dbReference>
<dbReference type="SUPFAM" id="SSF48371">
    <property type="entry name" value="ARM repeat"/>
    <property type="match status" value="1"/>
</dbReference>